<evidence type="ECO:0000256" key="1">
    <source>
        <dbReference type="ARBA" id="ARBA00012815"/>
    </source>
</evidence>
<dbReference type="Pfam" id="PF03129">
    <property type="entry name" value="HGTP_anticodon"/>
    <property type="match status" value="1"/>
</dbReference>
<name>A0A398AU62_BRACM</name>
<dbReference type="GO" id="GO:0004821">
    <property type="term" value="F:histidine-tRNA ligase activity"/>
    <property type="evidence" value="ECO:0007669"/>
    <property type="project" value="UniProtKB-EC"/>
</dbReference>
<dbReference type="EMBL" id="CM010628">
    <property type="protein sequence ID" value="RID81275.1"/>
    <property type="molecule type" value="Genomic_DNA"/>
</dbReference>
<dbReference type="SUPFAM" id="SSF55681">
    <property type="entry name" value="Class II aaRS and biotin synthetases"/>
    <property type="match status" value="1"/>
</dbReference>
<dbReference type="Proteomes" id="UP000264353">
    <property type="component" value="Chromosome A1"/>
</dbReference>
<dbReference type="InterPro" id="IPR041715">
    <property type="entry name" value="HisRS-like_core"/>
</dbReference>
<reference evidence="6 7" key="1">
    <citation type="submission" date="2018-06" db="EMBL/GenBank/DDBJ databases">
        <title>WGS assembly of Brassica rapa FPsc.</title>
        <authorList>
            <person name="Bowman J."/>
            <person name="Kohchi T."/>
            <person name="Yamato K."/>
            <person name="Jenkins J."/>
            <person name="Shu S."/>
            <person name="Ishizaki K."/>
            <person name="Yamaoka S."/>
            <person name="Nishihama R."/>
            <person name="Nakamura Y."/>
            <person name="Berger F."/>
            <person name="Adam C."/>
            <person name="Aki S."/>
            <person name="Althoff F."/>
            <person name="Araki T."/>
            <person name="Arteaga-Vazquez M."/>
            <person name="Balasubrmanian S."/>
            <person name="Bauer D."/>
            <person name="Boehm C."/>
            <person name="Briginshaw L."/>
            <person name="Caballero-Perez J."/>
            <person name="Catarino B."/>
            <person name="Chen F."/>
            <person name="Chiyoda S."/>
            <person name="Chovatia M."/>
            <person name="Davies K."/>
            <person name="Delmans M."/>
            <person name="Demura T."/>
            <person name="Dierschke T."/>
            <person name="Dolan L."/>
            <person name="Dorantes-Acosta A."/>
            <person name="Eklund D."/>
            <person name="Florent S."/>
            <person name="Flores-Sandoval E."/>
            <person name="Fujiyama A."/>
            <person name="Fukuzawa H."/>
            <person name="Galik B."/>
            <person name="Grimanelli D."/>
            <person name="Grimwood J."/>
            <person name="Grossniklaus U."/>
            <person name="Hamada T."/>
            <person name="Haseloff J."/>
            <person name="Hetherington A."/>
            <person name="Higo A."/>
            <person name="Hirakawa Y."/>
            <person name="Hundley H."/>
            <person name="Ikeda Y."/>
            <person name="Inoue K."/>
            <person name="Inoue S."/>
            <person name="Ishida S."/>
            <person name="Jia Q."/>
            <person name="Kakita M."/>
            <person name="Kanazawa T."/>
            <person name="Kawai Y."/>
            <person name="Kawashima T."/>
            <person name="Kennedy M."/>
            <person name="Kinose K."/>
            <person name="Kinoshita T."/>
            <person name="Kohara Y."/>
            <person name="Koide E."/>
            <person name="Komatsu K."/>
            <person name="Kopischke S."/>
            <person name="Kubo M."/>
            <person name="Kyozuka J."/>
            <person name="Lagercrantz U."/>
            <person name="Lin S."/>
            <person name="Lindquist E."/>
            <person name="Lipzen A."/>
            <person name="Lu C."/>
            <person name="Luna E."/>
            <person name="Martienssen R."/>
            <person name="Minamino N."/>
            <person name="Mizutani M."/>
            <person name="Mizutani M."/>
            <person name="Mochizuki N."/>
            <person name="Monte I."/>
            <person name="Mosher R."/>
            <person name="Nagasaki H."/>
            <person name="Nakagami H."/>
            <person name="Naramoto S."/>
            <person name="Nishitani K."/>
            <person name="Ohtani M."/>
            <person name="Okamoto T."/>
            <person name="Okumura M."/>
            <person name="Phillips J."/>
            <person name="Pollak B."/>
            <person name="Reinders A."/>
            <person name="Roevekamp M."/>
            <person name="Sano R."/>
            <person name="Sawa S."/>
            <person name="Schmid M."/>
            <person name="Shirakawa M."/>
            <person name="Solano R."/>
            <person name="Spunde A."/>
            <person name="Suetsugu N."/>
            <person name="Sugano S."/>
            <person name="Sugiyama A."/>
            <person name="Sun R."/>
            <person name="Suzuki Y."/>
            <person name="Takenaka M."/>
            <person name="Takezawa D."/>
            <person name="Tomogane H."/>
            <person name="Tsuzuki M."/>
            <person name="Ueda T."/>
            <person name="Umeda M."/>
            <person name="Ward J."/>
            <person name="Watanabe Y."/>
            <person name="Yazaki K."/>
            <person name="Yokoyama R."/>
            <person name="Yoshitake Y."/>
            <person name="Yotsui I."/>
            <person name="Zachgo S."/>
            <person name="Schmutz J."/>
        </authorList>
    </citation>
    <scope>NUCLEOTIDE SEQUENCE [LARGE SCALE GENOMIC DNA]</scope>
    <source>
        <strain evidence="7">cv. B-3</strain>
    </source>
</reference>
<dbReference type="InterPro" id="IPR036621">
    <property type="entry name" value="Anticodon-bd_dom_sf"/>
</dbReference>
<proteinExistence type="predicted"/>
<dbReference type="GO" id="GO:0000166">
    <property type="term" value="F:nucleotide binding"/>
    <property type="evidence" value="ECO:0007669"/>
    <property type="project" value="UniProtKB-KW"/>
</dbReference>
<dbReference type="EC" id="6.1.1.21" evidence="1"/>
<feature type="domain" description="Class II Histidinyl-tRNA synthetase (HisRS)-like catalytic core" evidence="5">
    <location>
        <begin position="34"/>
        <end position="83"/>
    </location>
</feature>
<feature type="domain" description="Anticodon-binding" evidence="4">
    <location>
        <begin position="104"/>
        <end position="153"/>
    </location>
</feature>
<keyword evidence="2" id="KW-0547">Nucleotide-binding</keyword>
<dbReference type="Gene3D" id="3.30.930.10">
    <property type="entry name" value="Bira Bifunctional Protein, Domain 2"/>
    <property type="match status" value="1"/>
</dbReference>
<sequence length="155" mass="16640">MRSPPAAPTKSGFLCKVCLISLKLLGGEMIFILDYYTGVIFEAVCIGAEVGSIAAGGRYDNLIGMFGAKQVPAVGMSLGIERVVLSTETQVLVSVTEENKLGEAAELAKIPWMVIVGNTELSKGVVTLKKMVEWSEEEVKGVSRDSFVAELLKRL</sequence>
<evidence type="ECO:0000313" key="7">
    <source>
        <dbReference type="Proteomes" id="UP000264353"/>
    </source>
</evidence>
<dbReference type="AlphaFoldDB" id="A0A398AU62"/>
<dbReference type="Pfam" id="PF13393">
    <property type="entry name" value="tRNA-synt_His"/>
    <property type="match status" value="1"/>
</dbReference>
<evidence type="ECO:0000259" key="4">
    <source>
        <dbReference type="Pfam" id="PF03129"/>
    </source>
</evidence>
<evidence type="ECO:0000259" key="5">
    <source>
        <dbReference type="Pfam" id="PF13393"/>
    </source>
</evidence>
<dbReference type="PANTHER" id="PTHR11476:SF7">
    <property type="entry name" value="HISTIDINE--TRNA LIGASE"/>
    <property type="match status" value="1"/>
</dbReference>
<accession>A0A398AU62</accession>
<comment type="catalytic activity">
    <reaction evidence="3">
        <text>tRNA(His) + L-histidine + ATP = L-histidyl-tRNA(His) + AMP + diphosphate + H(+)</text>
        <dbReference type="Rhea" id="RHEA:17313"/>
        <dbReference type="Rhea" id="RHEA-COMP:9665"/>
        <dbReference type="Rhea" id="RHEA-COMP:9689"/>
        <dbReference type="ChEBI" id="CHEBI:15378"/>
        <dbReference type="ChEBI" id="CHEBI:30616"/>
        <dbReference type="ChEBI" id="CHEBI:33019"/>
        <dbReference type="ChEBI" id="CHEBI:57595"/>
        <dbReference type="ChEBI" id="CHEBI:78442"/>
        <dbReference type="ChEBI" id="CHEBI:78527"/>
        <dbReference type="ChEBI" id="CHEBI:456215"/>
        <dbReference type="EC" id="6.1.1.21"/>
    </reaction>
</comment>
<dbReference type="SUPFAM" id="SSF52954">
    <property type="entry name" value="Class II aaRS ABD-related"/>
    <property type="match status" value="1"/>
</dbReference>
<evidence type="ECO:0000256" key="3">
    <source>
        <dbReference type="ARBA" id="ARBA00047639"/>
    </source>
</evidence>
<evidence type="ECO:0000313" key="6">
    <source>
        <dbReference type="EMBL" id="RID81275.1"/>
    </source>
</evidence>
<dbReference type="InterPro" id="IPR045864">
    <property type="entry name" value="aa-tRNA-synth_II/BPL/LPL"/>
</dbReference>
<dbReference type="InterPro" id="IPR004154">
    <property type="entry name" value="Anticodon-bd"/>
</dbReference>
<organism evidence="6 7">
    <name type="scientific">Brassica campestris</name>
    <name type="common">Field mustard</name>
    <dbReference type="NCBI Taxonomy" id="3711"/>
    <lineage>
        <taxon>Eukaryota</taxon>
        <taxon>Viridiplantae</taxon>
        <taxon>Streptophyta</taxon>
        <taxon>Embryophyta</taxon>
        <taxon>Tracheophyta</taxon>
        <taxon>Spermatophyta</taxon>
        <taxon>Magnoliopsida</taxon>
        <taxon>eudicotyledons</taxon>
        <taxon>Gunneridae</taxon>
        <taxon>Pentapetalae</taxon>
        <taxon>rosids</taxon>
        <taxon>malvids</taxon>
        <taxon>Brassicales</taxon>
        <taxon>Brassicaceae</taxon>
        <taxon>Brassiceae</taxon>
        <taxon>Brassica</taxon>
    </lineage>
</organism>
<evidence type="ECO:0000256" key="2">
    <source>
        <dbReference type="ARBA" id="ARBA00022741"/>
    </source>
</evidence>
<protein>
    <recommendedName>
        <fullName evidence="1">histidine--tRNA ligase</fullName>
        <ecNumber evidence="1">6.1.1.21</ecNumber>
    </recommendedName>
</protein>
<dbReference type="PANTHER" id="PTHR11476">
    <property type="entry name" value="HISTIDYL-TRNA SYNTHETASE"/>
    <property type="match status" value="1"/>
</dbReference>
<gene>
    <name evidence="6" type="ORF">BRARA_A03867</name>
</gene>
<dbReference type="Gene3D" id="3.40.50.800">
    <property type="entry name" value="Anticodon-binding domain"/>
    <property type="match status" value="1"/>
</dbReference>